<dbReference type="EMBL" id="CP000584">
    <property type="protein sequence ID" value="ABO95833.1"/>
    <property type="molecule type" value="Genomic_DNA"/>
</dbReference>
<sequence length="179" mass="19864">MTAEEKTDDADVDRDASTTTTATTDAPVTANERRTITLGLRITHASANVPSLAHLMETHEIEVDADGADTAADVKRKLAAKAGVPAHELCLRWFDNVIGREHVGQDVSIDDRDTLAKFNIPRWLEKFPHWRCTLALLDPAPRDPYEAIHTATAIHKGIKDVDKYVDDLRGTDDWTDLVK</sequence>
<feature type="compositionally biased region" description="Low complexity" evidence="1">
    <location>
        <begin position="17"/>
        <end position="29"/>
    </location>
</feature>
<accession>A4RW88</accession>
<name>A4RW88_OSTLU</name>
<dbReference type="SUPFAM" id="SSF54236">
    <property type="entry name" value="Ubiquitin-like"/>
    <property type="match status" value="1"/>
</dbReference>
<dbReference type="KEGG" id="olu:OSTLU_15089"/>
<dbReference type="eggNOG" id="ENOG502T21G">
    <property type="taxonomic scope" value="Eukaryota"/>
</dbReference>
<protein>
    <recommendedName>
        <fullName evidence="4">Ubiquitin-like domain-containing protein</fullName>
    </recommendedName>
</protein>
<organism evidence="2 3">
    <name type="scientific">Ostreococcus lucimarinus (strain CCE9901)</name>
    <dbReference type="NCBI Taxonomy" id="436017"/>
    <lineage>
        <taxon>Eukaryota</taxon>
        <taxon>Viridiplantae</taxon>
        <taxon>Chlorophyta</taxon>
        <taxon>Mamiellophyceae</taxon>
        <taxon>Mamiellales</taxon>
        <taxon>Bathycoccaceae</taxon>
        <taxon>Ostreococcus</taxon>
    </lineage>
</organism>
<gene>
    <name evidence="2" type="ORF">OSTLU_15089</name>
</gene>
<dbReference type="Gene3D" id="3.10.20.90">
    <property type="entry name" value="Phosphatidylinositol 3-kinase Catalytic Subunit, Chain A, domain 1"/>
    <property type="match status" value="1"/>
</dbReference>
<reference evidence="2 3" key="1">
    <citation type="journal article" date="2007" name="Proc. Natl. Acad. Sci. U.S.A.">
        <title>The tiny eukaryote Ostreococcus provides genomic insights into the paradox of plankton speciation.</title>
        <authorList>
            <person name="Palenik B."/>
            <person name="Grimwood J."/>
            <person name="Aerts A."/>
            <person name="Rouze P."/>
            <person name="Salamov A."/>
            <person name="Putnam N."/>
            <person name="Dupont C."/>
            <person name="Jorgensen R."/>
            <person name="Derelle E."/>
            <person name="Rombauts S."/>
            <person name="Zhou K."/>
            <person name="Otillar R."/>
            <person name="Merchant S.S."/>
            <person name="Podell S."/>
            <person name="Gaasterland T."/>
            <person name="Napoli C."/>
            <person name="Gendler K."/>
            <person name="Manuell A."/>
            <person name="Tai V."/>
            <person name="Vallon O."/>
            <person name="Piganeau G."/>
            <person name="Jancek S."/>
            <person name="Heijde M."/>
            <person name="Jabbari K."/>
            <person name="Bowler C."/>
            <person name="Lohr M."/>
            <person name="Robbens S."/>
            <person name="Werner G."/>
            <person name="Dubchak I."/>
            <person name="Pazour G.J."/>
            <person name="Ren Q."/>
            <person name="Paulsen I."/>
            <person name="Delwiche C."/>
            <person name="Schmutz J."/>
            <person name="Rokhsar D."/>
            <person name="Van de Peer Y."/>
            <person name="Moreau H."/>
            <person name="Grigoriev I.V."/>
        </authorList>
    </citation>
    <scope>NUCLEOTIDE SEQUENCE [LARGE SCALE GENOMIC DNA]</scope>
    <source>
        <strain evidence="2 3">CCE9901</strain>
    </source>
</reference>
<keyword evidence="3" id="KW-1185">Reference proteome</keyword>
<dbReference type="RefSeq" id="XP_001417540.1">
    <property type="nucleotide sequence ID" value="XM_001417503.1"/>
</dbReference>
<proteinExistence type="predicted"/>
<dbReference type="Proteomes" id="UP000001568">
    <property type="component" value="Chromosome 4"/>
</dbReference>
<dbReference type="Gramene" id="ABO95833">
    <property type="protein sequence ID" value="ABO95833"/>
    <property type="gene ID" value="OSTLU_15089"/>
</dbReference>
<dbReference type="AlphaFoldDB" id="A4RW88"/>
<dbReference type="OrthoDB" id="508087at2759"/>
<evidence type="ECO:0008006" key="4">
    <source>
        <dbReference type="Google" id="ProtNLM"/>
    </source>
</evidence>
<evidence type="ECO:0000313" key="3">
    <source>
        <dbReference type="Proteomes" id="UP000001568"/>
    </source>
</evidence>
<evidence type="ECO:0000313" key="2">
    <source>
        <dbReference type="EMBL" id="ABO95833.1"/>
    </source>
</evidence>
<feature type="compositionally biased region" description="Acidic residues" evidence="1">
    <location>
        <begin position="1"/>
        <end position="12"/>
    </location>
</feature>
<dbReference type="HOGENOM" id="CLU_1505856_0_0_1"/>
<evidence type="ECO:0000256" key="1">
    <source>
        <dbReference type="SAM" id="MobiDB-lite"/>
    </source>
</evidence>
<feature type="region of interest" description="Disordered" evidence="1">
    <location>
        <begin position="1"/>
        <end position="29"/>
    </location>
</feature>
<dbReference type="InterPro" id="IPR029071">
    <property type="entry name" value="Ubiquitin-like_domsf"/>
</dbReference>
<dbReference type="OMA" id="HELCLRW"/>
<dbReference type="GeneID" id="5001478"/>